<dbReference type="EMBL" id="CP144699">
    <property type="protein sequence ID" value="WVZ20099.1"/>
    <property type="molecule type" value="Genomic_DNA"/>
</dbReference>
<accession>A0AAQ3P1L6</accession>
<dbReference type="AlphaFoldDB" id="A0AAQ3P1L6"/>
<sequence>MIKCWLQLTSINPGEIAGIPGGNPVELLLTDTSKLQQVPRSMALFTPIILYVHISLPIDEIHGNIPGLLGQFRRNGPCEGISIQIQPYKTSAIAKLRGNPARKGVITEFEYGQIGKFPNPGWYLAA</sequence>
<keyword evidence="2" id="KW-1185">Reference proteome</keyword>
<name>A0AAQ3P1L6_VIGMU</name>
<evidence type="ECO:0000313" key="1">
    <source>
        <dbReference type="EMBL" id="WVZ20099.1"/>
    </source>
</evidence>
<organism evidence="1 2">
    <name type="scientific">Vigna mungo</name>
    <name type="common">Black gram</name>
    <name type="synonym">Phaseolus mungo</name>
    <dbReference type="NCBI Taxonomy" id="3915"/>
    <lineage>
        <taxon>Eukaryota</taxon>
        <taxon>Viridiplantae</taxon>
        <taxon>Streptophyta</taxon>
        <taxon>Embryophyta</taxon>
        <taxon>Tracheophyta</taxon>
        <taxon>Spermatophyta</taxon>
        <taxon>Magnoliopsida</taxon>
        <taxon>eudicotyledons</taxon>
        <taxon>Gunneridae</taxon>
        <taxon>Pentapetalae</taxon>
        <taxon>rosids</taxon>
        <taxon>fabids</taxon>
        <taxon>Fabales</taxon>
        <taxon>Fabaceae</taxon>
        <taxon>Papilionoideae</taxon>
        <taxon>50 kb inversion clade</taxon>
        <taxon>NPAAA clade</taxon>
        <taxon>indigoferoid/millettioid clade</taxon>
        <taxon>Phaseoleae</taxon>
        <taxon>Vigna</taxon>
    </lineage>
</organism>
<protein>
    <submittedName>
        <fullName evidence="1">Uncharacterized protein</fullName>
    </submittedName>
</protein>
<reference evidence="1 2" key="1">
    <citation type="journal article" date="2023" name="Life. Sci Alliance">
        <title>Evolutionary insights into 3D genome organization and epigenetic landscape of Vigna mungo.</title>
        <authorList>
            <person name="Junaid A."/>
            <person name="Singh B."/>
            <person name="Bhatia S."/>
        </authorList>
    </citation>
    <scope>NUCLEOTIDE SEQUENCE [LARGE SCALE GENOMIC DNA]</scope>
    <source>
        <strain evidence="1">Urdbean</strain>
    </source>
</reference>
<gene>
    <name evidence="1" type="ORF">V8G54_007421</name>
</gene>
<dbReference type="Proteomes" id="UP001374535">
    <property type="component" value="Chromosome 2"/>
</dbReference>
<evidence type="ECO:0000313" key="2">
    <source>
        <dbReference type="Proteomes" id="UP001374535"/>
    </source>
</evidence>
<proteinExistence type="predicted"/>